<evidence type="ECO:0000313" key="3">
    <source>
        <dbReference type="Proteomes" id="UP000005808"/>
    </source>
</evidence>
<dbReference type="AlphaFoldDB" id="H1SIR8"/>
<dbReference type="PANTHER" id="PTHR42678">
    <property type="entry name" value="AMIDASE"/>
    <property type="match status" value="1"/>
</dbReference>
<sequence>MLDAMAGYDRADPVTAFGVGHIPKTYTDSLKKEGVKGVRIGVMQTLFGIGPDHQEVNRVMANAIDILKKNGAIIVPILTPEMDTDKLNASLDVQKYEYKSNINAYLKKGGKNYLAHSLDEIIASGKTHQSLSKFLLSAQGLEDGLNEPDYKERLLKIDALKMSLANLMAENRLDSVIYPHQKRLPVPIGEYDQKERNGILASLTGFPAVVVPAGFSSPTEDAPRGVPVGMEFLGQPWSEPQLIQYAYGFEQASLARRAPASTSTARSARVD</sequence>
<dbReference type="Gene3D" id="3.90.1300.10">
    <property type="entry name" value="Amidase signature (AS) domain"/>
    <property type="match status" value="1"/>
</dbReference>
<name>H1SIR8_9BURK</name>
<dbReference type="InterPro" id="IPR036928">
    <property type="entry name" value="AS_sf"/>
</dbReference>
<dbReference type="EMBL" id="AHJE01000245">
    <property type="protein sequence ID" value="EHP37588.1"/>
    <property type="molecule type" value="Genomic_DNA"/>
</dbReference>
<gene>
    <name evidence="2" type="ORF">OR16_41999</name>
</gene>
<dbReference type="PATRIC" id="fig|1127483.3.peg.8310"/>
<dbReference type="InterPro" id="IPR023631">
    <property type="entry name" value="Amidase_dom"/>
</dbReference>
<evidence type="ECO:0000259" key="1">
    <source>
        <dbReference type="Pfam" id="PF01425"/>
    </source>
</evidence>
<comment type="caution">
    <text evidence="2">The sequence shown here is derived from an EMBL/GenBank/DDBJ whole genome shotgun (WGS) entry which is preliminary data.</text>
</comment>
<feature type="domain" description="Amidase" evidence="1">
    <location>
        <begin position="1"/>
        <end position="242"/>
    </location>
</feature>
<dbReference type="PANTHER" id="PTHR42678:SF5">
    <property type="entry name" value="GLUTAMYL-TRNA(GLN) AMIDOTRANSFERASE SUBUNIT A"/>
    <property type="match status" value="1"/>
</dbReference>
<dbReference type="SUPFAM" id="SSF75304">
    <property type="entry name" value="Amidase signature (AS) enzymes"/>
    <property type="match status" value="1"/>
</dbReference>
<protein>
    <submittedName>
        <fullName evidence="2">Amidase</fullName>
    </submittedName>
</protein>
<dbReference type="Proteomes" id="UP000005808">
    <property type="component" value="Unassembled WGS sequence"/>
</dbReference>
<dbReference type="Pfam" id="PF01425">
    <property type="entry name" value="Amidase"/>
    <property type="match status" value="1"/>
</dbReference>
<proteinExistence type="predicted"/>
<evidence type="ECO:0000313" key="2">
    <source>
        <dbReference type="EMBL" id="EHP37588.1"/>
    </source>
</evidence>
<accession>H1SIR8</accession>
<organism evidence="2 3">
    <name type="scientific">Cupriavidus basilensis OR16</name>
    <dbReference type="NCBI Taxonomy" id="1127483"/>
    <lineage>
        <taxon>Bacteria</taxon>
        <taxon>Pseudomonadati</taxon>
        <taxon>Pseudomonadota</taxon>
        <taxon>Betaproteobacteria</taxon>
        <taxon>Burkholderiales</taxon>
        <taxon>Burkholderiaceae</taxon>
        <taxon>Cupriavidus</taxon>
    </lineage>
</organism>
<reference evidence="2 3" key="1">
    <citation type="journal article" date="2012" name="J. Bacteriol.">
        <title>De Novo Genome Project of Cupriavidus basilensis OR16.</title>
        <authorList>
            <person name="Cserhati M."/>
            <person name="Kriszt B."/>
            <person name="Szoboszlay S."/>
            <person name="Toth A."/>
            <person name="Szabo I."/>
            <person name="Tancsics A."/>
            <person name="Nagy I."/>
            <person name="Horvath B."/>
            <person name="Nagy I."/>
            <person name="Kukolya J."/>
        </authorList>
    </citation>
    <scope>NUCLEOTIDE SEQUENCE [LARGE SCALE GENOMIC DNA]</scope>
    <source>
        <strain evidence="2 3">OR16</strain>
    </source>
</reference>